<proteinExistence type="predicted"/>
<dbReference type="OMA" id="IVAKGIC"/>
<dbReference type="Ensembl" id="ENSCSAVT00000005755.1">
    <property type="protein sequence ID" value="ENSCSAVP00000005680.1"/>
    <property type="gene ID" value="ENSCSAVG00000003381.1"/>
</dbReference>
<dbReference type="GO" id="GO:0005737">
    <property type="term" value="C:cytoplasm"/>
    <property type="evidence" value="ECO:0007669"/>
    <property type="project" value="TreeGrafter"/>
</dbReference>
<evidence type="ECO:0008006" key="5">
    <source>
        <dbReference type="Google" id="ProtNLM"/>
    </source>
</evidence>
<reference evidence="4" key="1">
    <citation type="submission" date="2003-08" db="EMBL/GenBank/DDBJ databases">
        <authorList>
            <person name="Birren B."/>
            <person name="Nusbaum C."/>
            <person name="Abebe A."/>
            <person name="Abouelleil A."/>
            <person name="Adekoya E."/>
            <person name="Ait-zahra M."/>
            <person name="Allen N."/>
            <person name="Allen T."/>
            <person name="An P."/>
            <person name="Anderson M."/>
            <person name="Anderson S."/>
            <person name="Arachchi H."/>
            <person name="Armbruster J."/>
            <person name="Bachantsang P."/>
            <person name="Baldwin J."/>
            <person name="Barry A."/>
            <person name="Bayul T."/>
            <person name="Blitshsteyn B."/>
            <person name="Bloom T."/>
            <person name="Blye J."/>
            <person name="Boguslavskiy L."/>
            <person name="Borowsky M."/>
            <person name="Boukhgalter B."/>
            <person name="Brunache A."/>
            <person name="Butler J."/>
            <person name="Calixte N."/>
            <person name="Calvo S."/>
            <person name="Camarata J."/>
            <person name="Campo K."/>
            <person name="Chang J."/>
            <person name="Cheshatsang Y."/>
            <person name="Citroen M."/>
            <person name="Collymore A."/>
            <person name="Considine T."/>
            <person name="Cook A."/>
            <person name="Cooke P."/>
            <person name="Corum B."/>
            <person name="Cuomo C."/>
            <person name="David R."/>
            <person name="Dawoe T."/>
            <person name="Degray S."/>
            <person name="Dodge S."/>
            <person name="Dooley K."/>
            <person name="Dorje P."/>
            <person name="Dorjee K."/>
            <person name="Dorris L."/>
            <person name="Duffey N."/>
            <person name="Dupes A."/>
            <person name="Elkins T."/>
            <person name="Engels R."/>
            <person name="Erickson J."/>
            <person name="Farina A."/>
            <person name="Faro S."/>
            <person name="Ferreira P."/>
            <person name="Fischer H."/>
            <person name="Fitzgerald M."/>
            <person name="Foley K."/>
            <person name="Gage D."/>
            <person name="Galagan J."/>
            <person name="Gearin G."/>
            <person name="Gnerre S."/>
            <person name="Gnirke A."/>
            <person name="Goyette A."/>
            <person name="Graham J."/>
            <person name="Grandbois E."/>
            <person name="Gyaltsen K."/>
            <person name="Hafez N."/>
            <person name="Hagopian D."/>
            <person name="Hagos B."/>
            <person name="Hall J."/>
            <person name="Hatcher B."/>
            <person name="Heller A."/>
            <person name="Higgins H."/>
            <person name="Honan T."/>
            <person name="Horn A."/>
            <person name="Houde N."/>
            <person name="Hughes L."/>
            <person name="Hulme W."/>
            <person name="Husby E."/>
            <person name="Iliev I."/>
            <person name="Jaffe D."/>
            <person name="Jones C."/>
            <person name="Kamal M."/>
            <person name="Kamat A."/>
            <person name="Kamvysselis M."/>
            <person name="Karlsson E."/>
            <person name="Kells C."/>
            <person name="Kieu A."/>
            <person name="Kisner P."/>
            <person name="Kodira C."/>
            <person name="Kulbokas E."/>
            <person name="Labutti K."/>
            <person name="Lama D."/>
            <person name="Landers T."/>
            <person name="Leger J."/>
            <person name="Levine S."/>
            <person name="Lewis D."/>
            <person name="Lewis T."/>
            <person name="Lindblad-toh K."/>
            <person name="Liu X."/>
            <person name="Lokyitsang T."/>
            <person name="Lokyitsang Y."/>
            <person name="Lucien O."/>
            <person name="Lui A."/>
            <person name="Ma L.J."/>
            <person name="Mabbitt R."/>
            <person name="Macdonald J."/>
            <person name="Maclean C."/>
            <person name="Major J."/>
            <person name="Manning J."/>
            <person name="Marabella R."/>
            <person name="Maru K."/>
            <person name="Matthews C."/>
            <person name="Mauceli E."/>
            <person name="Mccarthy M."/>
            <person name="Mcdonough S."/>
            <person name="Mcghee T."/>
            <person name="Meldrim J."/>
            <person name="Meneus L."/>
            <person name="Mesirov J."/>
            <person name="Mihalev A."/>
            <person name="Mihova T."/>
            <person name="Mikkelsen T."/>
            <person name="Mlenga V."/>
            <person name="Moru K."/>
            <person name="Mozes J."/>
            <person name="Mulrain L."/>
            <person name="Munson G."/>
            <person name="Naylor J."/>
            <person name="Newes C."/>
            <person name="Nguyen C."/>
            <person name="Nguyen N."/>
            <person name="Nguyen T."/>
            <person name="Nicol R."/>
            <person name="Nielsen C."/>
            <person name="Nizzari M."/>
            <person name="Norbu C."/>
            <person name="Norbu N."/>
            <person name="O'donnell P."/>
            <person name="Okoawo O."/>
            <person name="O'leary S."/>
            <person name="Omotosho B."/>
            <person name="O'neill K."/>
            <person name="Osman S."/>
            <person name="Parker S."/>
            <person name="Perrin D."/>
            <person name="Phunkhang P."/>
            <person name="Piqani B."/>
            <person name="Purcell S."/>
            <person name="Rachupka T."/>
            <person name="Ramasamy U."/>
            <person name="Rameau R."/>
            <person name="Ray V."/>
            <person name="Raymond C."/>
            <person name="Retta R."/>
            <person name="Richardson S."/>
            <person name="Rise C."/>
            <person name="Rodriguez J."/>
            <person name="Rogers J."/>
            <person name="Rogov P."/>
            <person name="Rutman M."/>
            <person name="Schupbach R."/>
            <person name="Seaman C."/>
            <person name="Settipalli S."/>
            <person name="Sharpe T."/>
            <person name="Sheridan J."/>
            <person name="Sherpa N."/>
            <person name="Shi J."/>
            <person name="Smirnov S."/>
            <person name="Smith C."/>
            <person name="Sougnez C."/>
            <person name="Spencer B."/>
            <person name="Stalker J."/>
            <person name="Stange-thomann N."/>
            <person name="Stavropoulos S."/>
            <person name="Stetson K."/>
            <person name="Stone C."/>
            <person name="Stone S."/>
            <person name="Stubbs M."/>
            <person name="Talamas J."/>
            <person name="Tchuinga P."/>
            <person name="Tenzing P."/>
            <person name="Tesfaye S."/>
            <person name="Theodore J."/>
            <person name="Thoulutsang Y."/>
            <person name="Topham K."/>
            <person name="Towey S."/>
            <person name="Tsamla T."/>
            <person name="Tsomo N."/>
            <person name="Vallee D."/>
            <person name="Vassiliev H."/>
            <person name="Venkataraman V."/>
            <person name="Vinson J."/>
            <person name="Vo A."/>
            <person name="Wade C."/>
            <person name="Wang S."/>
            <person name="Wangchuk T."/>
            <person name="Wangdi T."/>
            <person name="Whittaker C."/>
            <person name="Wilkinson J."/>
            <person name="Wu Y."/>
            <person name="Wyman D."/>
            <person name="Yadav S."/>
            <person name="Yang S."/>
            <person name="Yang X."/>
            <person name="Yeager S."/>
            <person name="Yee E."/>
            <person name="Young G."/>
            <person name="Zainoun J."/>
            <person name="Zembeck L."/>
            <person name="Zimmer A."/>
            <person name="Zody M."/>
            <person name="Lander E."/>
        </authorList>
    </citation>
    <scope>NUCLEOTIDE SEQUENCE [LARGE SCALE GENOMIC DNA]</scope>
</reference>
<sequence>MPRRFQKRFTRKKKRFAAVSQSGEFPVTPASTKSTFSIWSTLKIFFLYLYTFFKRSNKDKENNVDLQKRISELEIVVAKLAQKVKKLERKQSSVQVVDSTSPVSIPPPPPLVVIPPPPLLPPPPPPPLPPPPPPLPPSVKMPTNITKKLNSQSAQAKPKIVAKGICLEDLRNVKLRKAVKKVISDTKDQKNPRMMQLVTLQDLQNIKLKSRNHETEENNNAVTPMKLKIL</sequence>
<evidence type="ECO:0000256" key="1">
    <source>
        <dbReference type="SAM" id="Coils"/>
    </source>
</evidence>
<reference evidence="3" key="2">
    <citation type="submission" date="2025-08" db="UniProtKB">
        <authorList>
            <consortium name="Ensembl"/>
        </authorList>
    </citation>
    <scope>IDENTIFICATION</scope>
</reference>
<dbReference type="InParanoid" id="H2YK31"/>
<evidence type="ECO:0000313" key="4">
    <source>
        <dbReference type="Proteomes" id="UP000007875"/>
    </source>
</evidence>
<dbReference type="Proteomes" id="UP000007875">
    <property type="component" value="Unassembled WGS sequence"/>
</dbReference>
<protein>
    <recommendedName>
        <fullName evidence="5">WH2 domain-containing protein</fullName>
    </recommendedName>
</protein>
<feature type="compositionally biased region" description="Polar residues" evidence="2">
    <location>
        <begin position="92"/>
        <end position="101"/>
    </location>
</feature>
<reference evidence="3" key="3">
    <citation type="submission" date="2025-09" db="UniProtKB">
        <authorList>
            <consortium name="Ensembl"/>
        </authorList>
    </citation>
    <scope>IDENTIFICATION</scope>
</reference>
<evidence type="ECO:0000313" key="3">
    <source>
        <dbReference type="Ensembl" id="ENSCSAVP00000005680.1"/>
    </source>
</evidence>
<feature type="coiled-coil region" evidence="1">
    <location>
        <begin position="63"/>
        <end position="90"/>
    </location>
</feature>
<dbReference type="PANTHER" id="PTHR23330">
    <property type="entry name" value="P300 TRANSCRIPTIONAL COFACTOR JMY-RELATED"/>
    <property type="match status" value="1"/>
</dbReference>
<keyword evidence="1" id="KW-0175">Coiled coil</keyword>
<dbReference type="GO" id="GO:0005634">
    <property type="term" value="C:nucleus"/>
    <property type="evidence" value="ECO:0007669"/>
    <property type="project" value="TreeGrafter"/>
</dbReference>
<accession>H2YK31</accession>
<dbReference type="HOGENOM" id="CLU_1204436_0_0_1"/>
<evidence type="ECO:0000256" key="2">
    <source>
        <dbReference type="SAM" id="MobiDB-lite"/>
    </source>
</evidence>
<organism evidence="3 4">
    <name type="scientific">Ciona savignyi</name>
    <name type="common">Pacific transparent sea squirt</name>
    <dbReference type="NCBI Taxonomy" id="51511"/>
    <lineage>
        <taxon>Eukaryota</taxon>
        <taxon>Metazoa</taxon>
        <taxon>Chordata</taxon>
        <taxon>Tunicata</taxon>
        <taxon>Ascidiacea</taxon>
        <taxon>Phlebobranchia</taxon>
        <taxon>Cionidae</taxon>
        <taxon>Ciona</taxon>
    </lineage>
</organism>
<keyword evidence="4" id="KW-1185">Reference proteome</keyword>
<feature type="region of interest" description="Disordered" evidence="2">
    <location>
        <begin position="91"/>
        <end position="110"/>
    </location>
</feature>
<dbReference type="PANTHER" id="PTHR23330:SF9">
    <property type="entry name" value="PROLINE-RICH PROTEIN 11"/>
    <property type="match status" value="1"/>
</dbReference>
<dbReference type="AlphaFoldDB" id="H2YK31"/>
<name>H2YK31_CIOSA</name>